<reference evidence="1" key="1">
    <citation type="submission" date="2020-08" db="EMBL/GenBank/DDBJ databases">
        <title>Multicomponent nature underlies the extraordinary mechanical properties of spider dragline silk.</title>
        <authorList>
            <person name="Kono N."/>
            <person name="Nakamura H."/>
            <person name="Mori M."/>
            <person name="Yoshida Y."/>
            <person name="Ohtoshi R."/>
            <person name="Malay A.D."/>
            <person name="Moran D.A.P."/>
            <person name="Tomita M."/>
            <person name="Numata K."/>
            <person name="Arakawa K."/>
        </authorList>
    </citation>
    <scope>NUCLEOTIDE SEQUENCE</scope>
</reference>
<dbReference type="AlphaFoldDB" id="A0A8X6UL40"/>
<evidence type="ECO:0000313" key="1">
    <source>
        <dbReference type="EMBL" id="GFU46611.1"/>
    </source>
</evidence>
<organism evidence="1 2">
    <name type="scientific">Nephila pilipes</name>
    <name type="common">Giant wood spider</name>
    <name type="synonym">Nephila maculata</name>
    <dbReference type="NCBI Taxonomy" id="299642"/>
    <lineage>
        <taxon>Eukaryota</taxon>
        <taxon>Metazoa</taxon>
        <taxon>Ecdysozoa</taxon>
        <taxon>Arthropoda</taxon>
        <taxon>Chelicerata</taxon>
        <taxon>Arachnida</taxon>
        <taxon>Araneae</taxon>
        <taxon>Araneomorphae</taxon>
        <taxon>Entelegynae</taxon>
        <taxon>Araneoidea</taxon>
        <taxon>Nephilidae</taxon>
        <taxon>Nephila</taxon>
    </lineage>
</organism>
<evidence type="ECO:0000313" key="2">
    <source>
        <dbReference type="Proteomes" id="UP000887013"/>
    </source>
</evidence>
<feature type="non-terminal residue" evidence="1">
    <location>
        <position position="1"/>
    </location>
</feature>
<sequence>GKIIIGVLVWRGPNDITKCDYGLGDKILKLLRSTILNNLNDHIRQHVRNITSEALHSTTEHVIDHLYCILLHNEHGKPELDQHRHAYPDTLANIRV</sequence>
<gene>
    <name evidence="1" type="ORF">NPIL_43411</name>
</gene>
<name>A0A8X6UL40_NEPPI</name>
<protein>
    <submittedName>
        <fullName evidence="1">Uncharacterized protein</fullName>
    </submittedName>
</protein>
<dbReference type="Proteomes" id="UP000887013">
    <property type="component" value="Unassembled WGS sequence"/>
</dbReference>
<proteinExistence type="predicted"/>
<keyword evidence="2" id="KW-1185">Reference proteome</keyword>
<dbReference type="EMBL" id="BMAW01086248">
    <property type="protein sequence ID" value="GFU46611.1"/>
    <property type="molecule type" value="Genomic_DNA"/>
</dbReference>
<accession>A0A8X6UL40</accession>
<comment type="caution">
    <text evidence="1">The sequence shown here is derived from an EMBL/GenBank/DDBJ whole genome shotgun (WGS) entry which is preliminary data.</text>
</comment>